<dbReference type="InterPro" id="IPR050376">
    <property type="entry name" value="Pterin-4-alpha-carb_dehyd"/>
</dbReference>
<dbReference type="CDD" id="cd00913">
    <property type="entry name" value="PCD_DCoH_subfamily_a"/>
    <property type="match status" value="1"/>
</dbReference>
<dbReference type="InterPro" id="IPR001533">
    <property type="entry name" value="Pterin_deHydtase"/>
</dbReference>
<dbReference type="EC" id="4.2.1.96" evidence="4"/>
<dbReference type="SUPFAM" id="SSF55248">
    <property type="entry name" value="PCD-like"/>
    <property type="match status" value="1"/>
</dbReference>
<dbReference type="RefSeq" id="WP_083050423.1">
    <property type="nucleotide sequence ID" value="NZ_MWQY01000009.1"/>
</dbReference>
<comment type="caution">
    <text evidence="5">The sequence shown here is derived from an EMBL/GenBank/DDBJ whole genome shotgun (WGS) entry which is preliminary data.</text>
</comment>
<dbReference type="GO" id="GO:0008124">
    <property type="term" value="F:4-alpha-hydroxytetrahydrobiopterin dehydratase activity"/>
    <property type="evidence" value="ECO:0007669"/>
    <property type="project" value="UniProtKB-UniRule"/>
</dbReference>
<dbReference type="Proteomes" id="UP000192343">
    <property type="component" value="Unassembled WGS sequence"/>
</dbReference>
<evidence type="ECO:0000256" key="4">
    <source>
        <dbReference type="HAMAP-Rule" id="MF_00434"/>
    </source>
</evidence>
<dbReference type="PANTHER" id="PTHR42805">
    <property type="entry name" value="PTERIN-4-ALPHA-CARBINOLAMINE DEHYDRATASE-RELATED"/>
    <property type="match status" value="1"/>
</dbReference>
<dbReference type="HAMAP" id="MF_00434">
    <property type="entry name" value="Pterin_4_alpha"/>
    <property type="match status" value="1"/>
</dbReference>
<evidence type="ECO:0000256" key="1">
    <source>
        <dbReference type="ARBA" id="ARBA00001554"/>
    </source>
</evidence>
<dbReference type="Pfam" id="PF01329">
    <property type="entry name" value="Pterin_4a"/>
    <property type="match status" value="1"/>
</dbReference>
<dbReference type="NCBIfam" id="NF002016">
    <property type="entry name" value="PRK00823.1-1"/>
    <property type="match status" value="1"/>
</dbReference>
<dbReference type="AlphaFoldDB" id="A0A1Y1RZU6"/>
<comment type="catalytic activity">
    <reaction evidence="1 4">
        <text>(4aS,6R)-4a-hydroxy-L-erythro-5,6,7,8-tetrahydrobiopterin = (6R)-L-erythro-6,7-dihydrobiopterin + H2O</text>
        <dbReference type="Rhea" id="RHEA:11920"/>
        <dbReference type="ChEBI" id="CHEBI:15377"/>
        <dbReference type="ChEBI" id="CHEBI:15642"/>
        <dbReference type="ChEBI" id="CHEBI:43120"/>
        <dbReference type="EC" id="4.2.1.96"/>
    </reaction>
</comment>
<evidence type="ECO:0000313" key="6">
    <source>
        <dbReference type="Proteomes" id="UP000192343"/>
    </source>
</evidence>
<dbReference type="STRING" id="1963862.B4O97_09745"/>
<sequence length="119" mass="13701">MDKLHMQQCKPCRGDEPALTQDEIELFLEQVPAWKLYQAQEGPRITRGFSFDDFSQALSFTDRVGQLAEQQGHHPRITTEWGKVEVSWWTHKISGLHTNDFIMASRTDKLYDEFSGAAS</sequence>
<keyword evidence="6" id="KW-1185">Reference proteome</keyword>
<keyword evidence="3 4" id="KW-0456">Lyase</keyword>
<name>A0A1Y1RZU6_9SPIO</name>
<dbReference type="GO" id="GO:0006729">
    <property type="term" value="P:tetrahydrobiopterin biosynthetic process"/>
    <property type="evidence" value="ECO:0007669"/>
    <property type="project" value="InterPro"/>
</dbReference>
<dbReference type="Gene3D" id="3.30.1360.20">
    <property type="entry name" value="Transcriptional coactivator/pterin dehydratase"/>
    <property type="match status" value="1"/>
</dbReference>
<accession>A0A1Y1RZU6</accession>
<evidence type="ECO:0000313" key="5">
    <source>
        <dbReference type="EMBL" id="ORC35443.1"/>
    </source>
</evidence>
<dbReference type="PANTHER" id="PTHR42805:SF1">
    <property type="entry name" value="PTERIN-4-ALPHA-CARBINOLAMINE DEHYDRATASE-RELATED"/>
    <property type="match status" value="1"/>
</dbReference>
<evidence type="ECO:0000256" key="3">
    <source>
        <dbReference type="ARBA" id="ARBA00023239"/>
    </source>
</evidence>
<proteinExistence type="inferred from homology"/>
<dbReference type="OrthoDB" id="9800108at2"/>
<protein>
    <recommendedName>
        <fullName evidence="4">Putative pterin-4-alpha-carbinolamine dehydratase</fullName>
        <shortName evidence="4">PHS</shortName>
        <ecNumber evidence="4">4.2.1.96</ecNumber>
    </recommendedName>
    <alternativeName>
        <fullName evidence="4">4-alpha-hydroxy-tetrahydropterin dehydratase</fullName>
    </alternativeName>
    <alternativeName>
        <fullName evidence="4">Pterin carbinolamine dehydratase</fullName>
        <shortName evidence="4">PCD</shortName>
    </alternativeName>
</protein>
<comment type="similarity">
    <text evidence="2 4">Belongs to the pterin-4-alpha-carbinolamine dehydratase family.</text>
</comment>
<gene>
    <name evidence="5" type="ORF">B4O97_09745</name>
</gene>
<organism evidence="5 6">
    <name type="scientific">Marispirochaeta aestuarii</name>
    <dbReference type="NCBI Taxonomy" id="1963862"/>
    <lineage>
        <taxon>Bacteria</taxon>
        <taxon>Pseudomonadati</taxon>
        <taxon>Spirochaetota</taxon>
        <taxon>Spirochaetia</taxon>
        <taxon>Spirochaetales</taxon>
        <taxon>Spirochaetaceae</taxon>
        <taxon>Marispirochaeta</taxon>
    </lineage>
</organism>
<dbReference type="InterPro" id="IPR036428">
    <property type="entry name" value="PCD_sf"/>
</dbReference>
<reference evidence="5 6" key="1">
    <citation type="submission" date="2017-03" db="EMBL/GenBank/DDBJ databases">
        <title>Draft Genome sequence of Marispirochaeta sp. strain JC444.</title>
        <authorList>
            <person name="Shivani Y."/>
            <person name="Subhash Y."/>
            <person name="Sasikala C."/>
            <person name="Ramana C."/>
        </authorList>
    </citation>
    <scope>NUCLEOTIDE SEQUENCE [LARGE SCALE GENOMIC DNA]</scope>
    <source>
        <strain evidence="5 6">JC444</strain>
    </source>
</reference>
<dbReference type="EMBL" id="MWQY01000009">
    <property type="protein sequence ID" value="ORC35443.1"/>
    <property type="molecule type" value="Genomic_DNA"/>
</dbReference>
<evidence type="ECO:0000256" key="2">
    <source>
        <dbReference type="ARBA" id="ARBA00006472"/>
    </source>
</evidence>